<evidence type="ECO:0000256" key="1">
    <source>
        <dbReference type="SAM" id="SignalP"/>
    </source>
</evidence>
<dbReference type="AlphaFoldDB" id="A0A2S8FGB8"/>
<dbReference type="Pfam" id="PF10670">
    <property type="entry name" value="DUF4198"/>
    <property type="match status" value="1"/>
</dbReference>
<name>A0A2S8FGB8_9BACT</name>
<comment type="caution">
    <text evidence="2">The sequence shown here is derived from an EMBL/GenBank/DDBJ whole genome shotgun (WGS) entry which is preliminary data.</text>
</comment>
<organism evidence="2 3">
    <name type="scientific">Blastopirellula marina</name>
    <dbReference type="NCBI Taxonomy" id="124"/>
    <lineage>
        <taxon>Bacteria</taxon>
        <taxon>Pseudomonadati</taxon>
        <taxon>Planctomycetota</taxon>
        <taxon>Planctomycetia</taxon>
        <taxon>Pirellulales</taxon>
        <taxon>Pirellulaceae</taxon>
        <taxon>Blastopirellula</taxon>
    </lineage>
</organism>
<sequence length="266" mass="28800">MKRILTAALLLAVMATSAMAHDTWVETNTGIVRTGDAIYVDLKLGNHGNEHRDFKMASKANPADGTWDVIAPDGTKFDLTSVAVDLGYAPKEGFWNAKYVADGAGLYTVSHTRDSIVNHGHPVRSVKSGKTFFIVSDSLAQVPSDLTGFDKPLGHDLELVPTENPVAPLGPGKPIAVKLMFHGKPLKDTVVSFIPRRETLKEGFDETYERKTNDQGEASFTPKSGDQFLVVAHVEQPEANGDGYDATKYSATLLVIVPERCPCCGE</sequence>
<reference evidence="2 3" key="1">
    <citation type="submission" date="2018-02" db="EMBL/GenBank/DDBJ databases">
        <title>Comparative genomes isolates from brazilian mangrove.</title>
        <authorList>
            <person name="Araujo J.E."/>
            <person name="Taketani R.G."/>
            <person name="Silva M.C.P."/>
            <person name="Loureco M.V."/>
            <person name="Andreote F.D."/>
        </authorList>
    </citation>
    <scope>NUCLEOTIDE SEQUENCE [LARGE SCALE GENOMIC DNA]</scope>
    <source>
        <strain evidence="2 3">HEX-2 MGV</strain>
    </source>
</reference>
<feature type="chain" id="PRO_5015765546" evidence="1">
    <location>
        <begin position="21"/>
        <end position="266"/>
    </location>
</feature>
<proteinExistence type="predicted"/>
<gene>
    <name evidence="2" type="ORF">C5Y96_12710</name>
</gene>
<accession>A0A2S8FGB8</accession>
<keyword evidence="1" id="KW-0732">Signal</keyword>
<dbReference type="EMBL" id="PUIA01000037">
    <property type="protein sequence ID" value="PQO31202.1"/>
    <property type="molecule type" value="Genomic_DNA"/>
</dbReference>
<evidence type="ECO:0000313" key="3">
    <source>
        <dbReference type="Proteomes" id="UP000240009"/>
    </source>
</evidence>
<feature type="signal peptide" evidence="1">
    <location>
        <begin position="1"/>
        <end position="20"/>
    </location>
</feature>
<protein>
    <submittedName>
        <fullName evidence="2">DUF4198 domain-containing protein</fullName>
    </submittedName>
</protein>
<evidence type="ECO:0000313" key="2">
    <source>
        <dbReference type="EMBL" id="PQO31202.1"/>
    </source>
</evidence>
<dbReference type="OrthoDB" id="273334at2"/>
<dbReference type="Proteomes" id="UP000240009">
    <property type="component" value="Unassembled WGS sequence"/>
</dbReference>
<dbReference type="RefSeq" id="WP_105353788.1">
    <property type="nucleotide sequence ID" value="NZ_PUIA01000037.1"/>
</dbReference>
<dbReference type="InterPro" id="IPR019613">
    <property type="entry name" value="DUF4198"/>
</dbReference>